<evidence type="ECO:0000256" key="2">
    <source>
        <dbReference type="ARBA" id="ARBA00024035"/>
    </source>
</evidence>
<dbReference type="SUPFAM" id="SSF102522">
    <property type="entry name" value="Bacterial fluorinating enzyme, N-terminal domain"/>
    <property type="match status" value="1"/>
</dbReference>
<dbReference type="Gene3D" id="2.40.30.90">
    <property type="entry name" value="Bacterial fluorinating enzyme like"/>
    <property type="match status" value="1"/>
</dbReference>
<evidence type="ECO:0000313" key="6">
    <source>
        <dbReference type="Proteomes" id="UP001428290"/>
    </source>
</evidence>
<organism evidence="5 6">
    <name type="scientific">Herpetosiphon gulosus</name>
    <dbReference type="NCBI Taxonomy" id="1973496"/>
    <lineage>
        <taxon>Bacteria</taxon>
        <taxon>Bacillati</taxon>
        <taxon>Chloroflexota</taxon>
        <taxon>Chloroflexia</taxon>
        <taxon>Herpetosiphonales</taxon>
        <taxon>Herpetosiphonaceae</taxon>
        <taxon>Herpetosiphon</taxon>
    </lineage>
</organism>
<evidence type="ECO:0000259" key="4">
    <source>
        <dbReference type="Pfam" id="PF20257"/>
    </source>
</evidence>
<dbReference type="InterPro" id="IPR023228">
    <property type="entry name" value="SAM_OH_AdoTrfase_N_sf"/>
</dbReference>
<dbReference type="Gene3D" id="3.40.50.10790">
    <property type="entry name" value="S-adenosyl-l-methionine hydroxide adenosyltransferase, N-terminal"/>
    <property type="match status" value="1"/>
</dbReference>
<feature type="domain" description="S-adenosyl-l-methionine hydroxide adenosyltransferase N-terminal" evidence="3">
    <location>
        <begin position="7"/>
        <end position="158"/>
    </location>
</feature>
<comment type="similarity">
    <text evidence="2">Belongs to the SAM hydrolase / SAM-dependent halogenase family.</text>
</comment>
<evidence type="ECO:0000313" key="5">
    <source>
        <dbReference type="EMBL" id="GAA5526465.1"/>
    </source>
</evidence>
<dbReference type="EMBL" id="BAABRU010000001">
    <property type="protein sequence ID" value="GAA5526465.1"/>
    <property type="molecule type" value="Genomic_DNA"/>
</dbReference>
<gene>
    <name evidence="5" type="primary">salL</name>
    <name evidence="5" type="ORF">Hgul01_00237</name>
</gene>
<keyword evidence="1" id="KW-0949">S-adenosyl-L-methionine</keyword>
<accession>A0ABP9WWF0</accession>
<comment type="caution">
    <text evidence="5">The sequence shown here is derived from an EMBL/GenBank/DDBJ whole genome shotgun (WGS) entry which is preliminary data.</text>
</comment>
<dbReference type="PIRSF" id="PIRSF006779">
    <property type="entry name" value="UCP006779"/>
    <property type="match status" value="1"/>
</dbReference>
<evidence type="ECO:0000256" key="1">
    <source>
        <dbReference type="ARBA" id="ARBA00022691"/>
    </source>
</evidence>
<dbReference type="RefSeq" id="WP_345720109.1">
    <property type="nucleotide sequence ID" value="NZ_BAABRU010000001.1"/>
</dbReference>
<proteinExistence type="inferred from homology"/>
<sequence>MQPNGILTLTTDFGSVDAYSAVLKGVILSVNPQATMIDVTHEIDAQRIAQAAYLLHTGYRYFPDGTVHLVIVDPGVGGDRKAVALCSPRWAFVAPDNGVLSYVWKDLVAEFGREQLQLIELTDDRWWLPKVSATFHGRDIFAPVAAHLSKGVQPEELGQPLAELIDLPLAEPRQRPDDAWEGRIIHVDNFGNCITNITRDFIAQHGGIEQVEIGILDQQIGRICRTYADSEWGMVMALFGSSERLELAVRNGNAARMLGVGIGDSLRIRFIKG</sequence>
<dbReference type="InterPro" id="IPR023227">
    <property type="entry name" value="SAM_OH_AdoTrfase_C_sf"/>
</dbReference>
<dbReference type="PANTHER" id="PTHR35092:SF1">
    <property type="entry name" value="CHLORINASE MJ1651"/>
    <property type="match status" value="1"/>
</dbReference>
<dbReference type="Pfam" id="PF20257">
    <property type="entry name" value="SAM_HAT_C"/>
    <property type="match status" value="1"/>
</dbReference>
<dbReference type="Proteomes" id="UP001428290">
    <property type="component" value="Unassembled WGS sequence"/>
</dbReference>
<dbReference type="Pfam" id="PF01887">
    <property type="entry name" value="SAM_HAT_N"/>
    <property type="match status" value="1"/>
</dbReference>
<evidence type="ECO:0000259" key="3">
    <source>
        <dbReference type="Pfam" id="PF01887"/>
    </source>
</evidence>
<protein>
    <submittedName>
        <fullName evidence="5">Adenosyl-chloride synthase</fullName>
    </submittedName>
</protein>
<reference evidence="5 6" key="1">
    <citation type="submission" date="2024-02" db="EMBL/GenBank/DDBJ databases">
        <title>Herpetosiphon gulosus NBRC 112829.</title>
        <authorList>
            <person name="Ichikawa N."/>
            <person name="Katano-Makiyama Y."/>
            <person name="Hidaka K."/>
        </authorList>
    </citation>
    <scope>NUCLEOTIDE SEQUENCE [LARGE SCALE GENOMIC DNA]</scope>
    <source>
        <strain evidence="5 6">NBRC 112829</strain>
    </source>
</reference>
<name>A0ABP9WWF0_9CHLR</name>
<feature type="domain" description="S-adenosyl-l-methionine hydroxide adenosyltransferase C-terminal" evidence="4">
    <location>
        <begin position="182"/>
        <end position="266"/>
    </location>
</feature>
<dbReference type="InterPro" id="IPR046470">
    <property type="entry name" value="SAM_HAT_C"/>
</dbReference>
<dbReference type="InterPro" id="IPR002747">
    <property type="entry name" value="SAM_OH_AdoTrfase"/>
</dbReference>
<keyword evidence="6" id="KW-1185">Reference proteome</keyword>
<dbReference type="InterPro" id="IPR046469">
    <property type="entry name" value="SAM_HAT_N"/>
</dbReference>
<dbReference type="SUPFAM" id="SSF101852">
    <property type="entry name" value="Bacterial fluorinating enzyme, C-terminal domain"/>
    <property type="match status" value="1"/>
</dbReference>
<dbReference type="PANTHER" id="PTHR35092">
    <property type="entry name" value="CHLORINASE MJ1651"/>
    <property type="match status" value="1"/>
</dbReference>